<comment type="caution">
    <text evidence="2">The sequence shown here is derived from an EMBL/GenBank/DDBJ whole genome shotgun (WGS) entry which is preliminary data.</text>
</comment>
<dbReference type="RefSeq" id="WP_131283527.1">
    <property type="nucleotide sequence ID" value="NZ_RXLP01000015.1"/>
</dbReference>
<sequence>MPVLHDEIPDNDDFDAGRKRGEFDNITPDDFLRGTSSHNPPGWLTSREIDKLRAQSPIPYVVVLPVRTDEFGRIAYVGSLLTASDDDGTVSRTLITGRIVFHETIREAIARNISKDLGDMTLPHIPVNLQPFTVAEFFPTPGVSPYFDARQHAVALCYIVEIAGECQPMDETLDVEWVSPETALTQEFLGQLPNGFDRIMVQGLTAAGA</sequence>
<evidence type="ECO:0000313" key="3">
    <source>
        <dbReference type="Proteomes" id="UP000291289"/>
    </source>
</evidence>
<organism evidence="2 3">
    <name type="scientific">Alloscardovia theropitheci</name>
    <dbReference type="NCBI Taxonomy" id="2496842"/>
    <lineage>
        <taxon>Bacteria</taxon>
        <taxon>Bacillati</taxon>
        <taxon>Actinomycetota</taxon>
        <taxon>Actinomycetes</taxon>
        <taxon>Bifidobacteriales</taxon>
        <taxon>Bifidobacteriaceae</taxon>
        <taxon>Alloscardovia</taxon>
    </lineage>
</organism>
<evidence type="ECO:0000256" key="1">
    <source>
        <dbReference type="SAM" id="MobiDB-lite"/>
    </source>
</evidence>
<protein>
    <submittedName>
        <fullName evidence="2">DUF4916 domain-containing protein</fullName>
    </submittedName>
</protein>
<dbReference type="OrthoDB" id="3266865at2"/>
<dbReference type="AlphaFoldDB" id="A0A4R0QW05"/>
<name>A0A4R0QW05_9BIFI</name>
<reference evidence="2 3" key="1">
    <citation type="submission" date="2018-12" db="EMBL/GenBank/DDBJ databases">
        <title>Alloscrdovia theropitheci sp. nov: a novel taxon from the feces of the bleeding-herat monkey (Theropithecus geleda).</title>
        <authorList>
            <person name="Modesto M."/>
        </authorList>
    </citation>
    <scope>NUCLEOTIDE SEQUENCE [LARGE SCALE GENOMIC DNA]</scope>
    <source>
        <strain evidence="2 3">GLDI4/2</strain>
    </source>
</reference>
<gene>
    <name evidence="2" type="ORF">EJ419_03155</name>
</gene>
<evidence type="ECO:0000313" key="2">
    <source>
        <dbReference type="EMBL" id="TCD54487.1"/>
    </source>
</evidence>
<proteinExistence type="predicted"/>
<dbReference type="EMBL" id="RXLP01000015">
    <property type="protein sequence ID" value="TCD54487.1"/>
    <property type="molecule type" value="Genomic_DNA"/>
</dbReference>
<dbReference type="Pfam" id="PF16262">
    <property type="entry name" value="DUF4916"/>
    <property type="match status" value="1"/>
</dbReference>
<dbReference type="InterPro" id="IPR032582">
    <property type="entry name" value="DUF4916"/>
</dbReference>
<dbReference type="SUPFAM" id="SSF55811">
    <property type="entry name" value="Nudix"/>
    <property type="match status" value="1"/>
</dbReference>
<feature type="region of interest" description="Disordered" evidence="1">
    <location>
        <begin position="1"/>
        <end position="20"/>
    </location>
</feature>
<dbReference type="Proteomes" id="UP000291289">
    <property type="component" value="Unassembled WGS sequence"/>
</dbReference>
<dbReference type="InterPro" id="IPR015797">
    <property type="entry name" value="NUDIX_hydrolase-like_dom_sf"/>
</dbReference>
<accession>A0A4R0QW05</accession>
<keyword evidence="3" id="KW-1185">Reference proteome</keyword>
<dbReference type="Gene3D" id="3.90.79.10">
    <property type="entry name" value="Nucleoside Triphosphate Pyrophosphohydrolase"/>
    <property type="match status" value="1"/>
</dbReference>